<dbReference type="InterPro" id="IPR001727">
    <property type="entry name" value="GDT1-like"/>
</dbReference>
<proteinExistence type="inferred from homology"/>
<gene>
    <name evidence="7" type="ORF">FCC1311_079962</name>
</gene>
<feature type="transmembrane region" description="Helical" evidence="6">
    <location>
        <begin position="73"/>
        <end position="97"/>
    </location>
</feature>
<keyword evidence="3 6" id="KW-0812">Transmembrane</keyword>
<protein>
    <recommendedName>
        <fullName evidence="6">GDT1 family protein</fullName>
    </recommendedName>
</protein>
<evidence type="ECO:0000313" key="7">
    <source>
        <dbReference type="EMBL" id="GBG31771.1"/>
    </source>
</evidence>
<keyword evidence="4 6" id="KW-1133">Transmembrane helix</keyword>
<comment type="subcellular location">
    <subcellularLocation>
        <location evidence="1 6">Membrane</location>
        <topology evidence="1 6">Multi-pass membrane protein</topology>
    </subcellularLocation>
</comment>
<keyword evidence="8" id="KW-1185">Reference proteome</keyword>
<sequence length="248" mass="26899">MATFADEAASRGGNLRGMLVDGLTQKAGSINEDEPYGTFTEATIRSFAMIIVSELGDETFIIAAIMAMRYPRAVILAGALGALYVMTVLSAAMGFVMPKLISPALTHKIATFMYFFFGFRLLWIGYHASHDDADDEIEEVEKSLRASKSKAGWRAQLGKILTPVFIEAFVMTFLAEWGDRSQIATVTLSAHNDPIGVTIGGMVGHTICTAIAVFGGRLIATQISQRTVAFSGSFTFFIFAFLNLSTYS</sequence>
<dbReference type="Proteomes" id="UP000241890">
    <property type="component" value="Unassembled WGS sequence"/>
</dbReference>
<dbReference type="PANTHER" id="PTHR12608">
    <property type="entry name" value="TRANSMEMBRANE PROTEIN HTP-1 RELATED"/>
    <property type="match status" value="1"/>
</dbReference>
<dbReference type="GO" id="GO:0016020">
    <property type="term" value="C:membrane"/>
    <property type="evidence" value="ECO:0007669"/>
    <property type="project" value="UniProtKB-SubCell"/>
</dbReference>
<evidence type="ECO:0000256" key="1">
    <source>
        <dbReference type="ARBA" id="ARBA00004141"/>
    </source>
</evidence>
<evidence type="ECO:0000256" key="6">
    <source>
        <dbReference type="RuleBase" id="RU365102"/>
    </source>
</evidence>
<feature type="transmembrane region" description="Helical" evidence="6">
    <location>
        <begin position="157"/>
        <end position="175"/>
    </location>
</feature>
<name>A0A2R5GTQ3_9STRA</name>
<dbReference type="EMBL" id="BEYU01000106">
    <property type="protein sequence ID" value="GBG31771.1"/>
    <property type="molecule type" value="Genomic_DNA"/>
</dbReference>
<evidence type="ECO:0000256" key="2">
    <source>
        <dbReference type="ARBA" id="ARBA00009190"/>
    </source>
</evidence>
<dbReference type="Pfam" id="PF01169">
    <property type="entry name" value="GDT1"/>
    <property type="match status" value="2"/>
</dbReference>
<dbReference type="InParanoid" id="A0A2R5GTQ3"/>
<keyword evidence="5 6" id="KW-0472">Membrane</keyword>
<comment type="similarity">
    <text evidence="2 6">Belongs to the GDT1 family.</text>
</comment>
<organism evidence="7 8">
    <name type="scientific">Hondaea fermentalgiana</name>
    <dbReference type="NCBI Taxonomy" id="2315210"/>
    <lineage>
        <taxon>Eukaryota</taxon>
        <taxon>Sar</taxon>
        <taxon>Stramenopiles</taxon>
        <taxon>Bigyra</taxon>
        <taxon>Labyrinthulomycetes</taxon>
        <taxon>Thraustochytrida</taxon>
        <taxon>Thraustochytriidae</taxon>
        <taxon>Hondaea</taxon>
    </lineage>
</organism>
<evidence type="ECO:0000313" key="8">
    <source>
        <dbReference type="Proteomes" id="UP000241890"/>
    </source>
</evidence>
<comment type="caution">
    <text evidence="7">The sequence shown here is derived from an EMBL/GenBank/DDBJ whole genome shotgun (WGS) entry which is preliminary data.</text>
</comment>
<dbReference type="GO" id="GO:0005384">
    <property type="term" value="F:manganese ion transmembrane transporter activity"/>
    <property type="evidence" value="ECO:0007669"/>
    <property type="project" value="TreeGrafter"/>
</dbReference>
<evidence type="ECO:0000256" key="3">
    <source>
        <dbReference type="ARBA" id="ARBA00022692"/>
    </source>
</evidence>
<accession>A0A2R5GTQ3</accession>
<dbReference type="GO" id="GO:0015085">
    <property type="term" value="F:calcium ion transmembrane transporter activity"/>
    <property type="evidence" value="ECO:0007669"/>
    <property type="project" value="TreeGrafter"/>
</dbReference>
<feature type="transmembrane region" description="Helical" evidence="6">
    <location>
        <begin position="109"/>
        <end position="126"/>
    </location>
</feature>
<dbReference type="GO" id="GO:0032472">
    <property type="term" value="P:Golgi calcium ion transport"/>
    <property type="evidence" value="ECO:0007669"/>
    <property type="project" value="TreeGrafter"/>
</dbReference>
<dbReference type="GO" id="GO:0005794">
    <property type="term" value="C:Golgi apparatus"/>
    <property type="evidence" value="ECO:0007669"/>
    <property type="project" value="TreeGrafter"/>
</dbReference>
<evidence type="ECO:0000256" key="4">
    <source>
        <dbReference type="ARBA" id="ARBA00022989"/>
    </source>
</evidence>
<dbReference type="PANTHER" id="PTHR12608:SF9">
    <property type="entry name" value="GDT1-LIKE PROTEIN 3"/>
    <property type="match status" value="1"/>
</dbReference>
<dbReference type="OrthoDB" id="442680at2759"/>
<dbReference type="GO" id="GO:0032468">
    <property type="term" value="P:Golgi calcium ion homeostasis"/>
    <property type="evidence" value="ECO:0007669"/>
    <property type="project" value="TreeGrafter"/>
</dbReference>
<reference evidence="7 8" key="1">
    <citation type="submission" date="2017-12" db="EMBL/GenBank/DDBJ databases">
        <title>Sequencing, de novo assembly and annotation of complete genome of a new Thraustochytrid species, strain FCC1311.</title>
        <authorList>
            <person name="Sedici K."/>
            <person name="Godart F."/>
            <person name="Aiese Cigliano R."/>
            <person name="Sanseverino W."/>
            <person name="Barakat M."/>
            <person name="Ortet P."/>
            <person name="Marechal E."/>
            <person name="Cagnac O."/>
            <person name="Amato A."/>
        </authorList>
    </citation>
    <scope>NUCLEOTIDE SEQUENCE [LARGE SCALE GENOMIC DNA]</scope>
</reference>
<evidence type="ECO:0000256" key="5">
    <source>
        <dbReference type="ARBA" id="ARBA00023136"/>
    </source>
</evidence>
<dbReference type="AlphaFoldDB" id="A0A2R5GTQ3"/>
<feature type="transmembrane region" description="Helical" evidence="6">
    <location>
        <begin position="195"/>
        <end position="216"/>
    </location>
</feature>
<feature type="transmembrane region" description="Helical" evidence="6">
    <location>
        <begin position="228"/>
        <end position="247"/>
    </location>
</feature>